<gene>
    <name evidence="1" type="ORF">LQV63_08940</name>
</gene>
<dbReference type="GO" id="GO:0032259">
    <property type="term" value="P:methylation"/>
    <property type="evidence" value="ECO:0007669"/>
    <property type="project" value="UniProtKB-KW"/>
</dbReference>
<keyword evidence="1" id="KW-0489">Methyltransferase</keyword>
<organism evidence="1 2">
    <name type="scientific">Paenibacillus profundus</name>
    <dbReference type="NCBI Taxonomy" id="1173085"/>
    <lineage>
        <taxon>Bacteria</taxon>
        <taxon>Bacillati</taxon>
        <taxon>Bacillota</taxon>
        <taxon>Bacilli</taxon>
        <taxon>Bacillales</taxon>
        <taxon>Paenibacillaceae</taxon>
        <taxon>Paenibacillus</taxon>
    </lineage>
</organism>
<reference evidence="1 2" key="1">
    <citation type="submission" date="2021-11" db="EMBL/GenBank/DDBJ databases">
        <title>Draft genome sequence of Paenibacillus profundus YoMME, a new Gram-positive bacteria with exoelectrogenic properties.</title>
        <authorList>
            <person name="Hubenova Y."/>
            <person name="Hubenova E."/>
            <person name="Manasiev Y."/>
            <person name="Peykov S."/>
            <person name="Mitov M."/>
        </authorList>
    </citation>
    <scope>NUCLEOTIDE SEQUENCE [LARGE SCALE GENOMIC DNA]</scope>
    <source>
        <strain evidence="1 2">YoMME</strain>
    </source>
</reference>
<dbReference type="InterPro" id="IPR007536">
    <property type="entry name" value="16SrRNA_methylTrfase_J"/>
</dbReference>
<dbReference type="Gene3D" id="3.40.50.150">
    <property type="entry name" value="Vaccinia Virus protein VP39"/>
    <property type="match status" value="1"/>
</dbReference>
<evidence type="ECO:0000313" key="1">
    <source>
        <dbReference type="EMBL" id="MCE5169435.1"/>
    </source>
</evidence>
<dbReference type="InterPro" id="IPR029063">
    <property type="entry name" value="SAM-dependent_MTases_sf"/>
</dbReference>
<dbReference type="RefSeq" id="WP_233696436.1">
    <property type="nucleotide sequence ID" value="NZ_JAJNBZ010000005.1"/>
</dbReference>
<name>A0ABS8YFW4_9BACL</name>
<protein>
    <submittedName>
        <fullName evidence="1">Class I SAM-dependent methyltransferase</fullName>
    </submittedName>
</protein>
<keyword evidence="2" id="KW-1185">Reference proteome</keyword>
<comment type="caution">
    <text evidence="1">The sequence shown here is derived from an EMBL/GenBank/DDBJ whole genome shotgun (WGS) entry which is preliminary data.</text>
</comment>
<dbReference type="PANTHER" id="PTHR36112">
    <property type="entry name" value="RIBOSOMAL RNA SMALL SUBUNIT METHYLTRANSFERASE J"/>
    <property type="match status" value="1"/>
</dbReference>
<sequence length="264" mass="29471">MIVTTGDFSSPHIKERARHTADAFGYVFVERCKQSLSRLTRKYGDDEFLVYTNDSVRYTQLGVTELTYHPSMAFVRAKRILAGESDSMIRASGATCGDEVLDCTAGFAADALVFSIAVGAAGRVVALESEPSLFTLVHEGLQLYESDVVEVNEAMRRIELQRADHSQKLKSMPDRSMDIVYFDPMFREPVTHSSAFNPMRTMANHEALSRQAIAEAMRVARKRVVMKELRNSSEFARLGFNRVVQTGSKLAYGVIDIADNIIVK</sequence>
<proteinExistence type="predicted"/>
<dbReference type="GO" id="GO:0008168">
    <property type="term" value="F:methyltransferase activity"/>
    <property type="evidence" value="ECO:0007669"/>
    <property type="project" value="UniProtKB-KW"/>
</dbReference>
<dbReference type="PANTHER" id="PTHR36112:SF1">
    <property type="entry name" value="RIBOSOMAL RNA SMALL SUBUNIT METHYLTRANSFERASE J"/>
    <property type="match status" value="1"/>
</dbReference>
<dbReference type="EMBL" id="JAJNBZ010000005">
    <property type="protein sequence ID" value="MCE5169435.1"/>
    <property type="molecule type" value="Genomic_DNA"/>
</dbReference>
<dbReference type="Proteomes" id="UP001199916">
    <property type="component" value="Unassembled WGS sequence"/>
</dbReference>
<dbReference type="SUPFAM" id="SSF53335">
    <property type="entry name" value="S-adenosyl-L-methionine-dependent methyltransferases"/>
    <property type="match status" value="1"/>
</dbReference>
<accession>A0ABS8YFW4</accession>
<evidence type="ECO:0000313" key="2">
    <source>
        <dbReference type="Proteomes" id="UP001199916"/>
    </source>
</evidence>
<keyword evidence="1" id="KW-0808">Transferase</keyword>
<dbReference type="Pfam" id="PF04445">
    <property type="entry name" value="SAM_MT"/>
    <property type="match status" value="1"/>
</dbReference>